<dbReference type="PANTHER" id="PTHR43734:SF1">
    <property type="entry name" value="PHYTOENE DESATURASE"/>
    <property type="match status" value="1"/>
</dbReference>
<name>A0A512AUX2_9BACT</name>
<dbReference type="Gene3D" id="3.50.50.60">
    <property type="entry name" value="FAD/NAD(P)-binding domain"/>
    <property type="match status" value="2"/>
</dbReference>
<protein>
    <submittedName>
        <fullName evidence="7">Phytoene dehydrogenase</fullName>
    </submittedName>
</protein>
<evidence type="ECO:0000256" key="4">
    <source>
        <dbReference type="ARBA" id="ARBA00023002"/>
    </source>
</evidence>
<reference evidence="7 8" key="1">
    <citation type="submission" date="2019-07" db="EMBL/GenBank/DDBJ databases">
        <title>Whole genome shotgun sequence of Adhaeribacter aerolatus NBRC 106133.</title>
        <authorList>
            <person name="Hosoyama A."/>
            <person name="Uohara A."/>
            <person name="Ohji S."/>
            <person name="Ichikawa N."/>
        </authorList>
    </citation>
    <scope>NUCLEOTIDE SEQUENCE [LARGE SCALE GENOMIC DNA]</scope>
    <source>
        <strain evidence="7 8">NBRC 106133</strain>
    </source>
</reference>
<dbReference type="EMBL" id="BJYS01000006">
    <property type="protein sequence ID" value="GEO03490.1"/>
    <property type="molecule type" value="Genomic_DNA"/>
</dbReference>
<dbReference type="Pfam" id="PF01593">
    <property type="entry name" value="Amino_oxidase"/>
    <property type="match status" value="1"/>
</dbReference>
<dbReference type="SUPFAM" id="SSF51905">
    <property type="entry name" value="FAD/NAD(P)-binding domain"/>
    <property type="match status" value="1"/>
</dbReference>
<proteinExistence type="inferred from homology"/>
<evidence type="ECO:0000256" key="3">
    <source>
        <dbReference type="ARBA" id="ARBA00022746"/>
    </source>
</evidence>
<accession>A0A512AUX2</accession>
<evidence type="ECO:0000313" key="8">
    <source>
        <dbReference type="Proteomes" id="UP000321532"/>
    </source>
</evidence>
<dbReference type="PANTHER" id="PTHR43734">
    <property type="entry name" value="PHYTOENE DESATURASE"/>
    <property type="match status" value="1"/>
</dbReference>
<evidence type="ECO:0000256" key="5">
    <source>
        <dbReference type="RuleBase" id="RU362075"/>
    </source>
</evidence>
<keyword evidence="3 5" id="KW-0125">Carotenoid biosynthesis</keyword>
<dbReference type="InterPro" id="IPR002937">
    <property type="entry name" value="Amino_oxidase"/>
</dbReference>
<dbReference type="PRINTS" id="PR00419">
    <property type="entry name" value="ADXRDTASE"/>
</dbReference>
<dbReference type="GO" id="GO:0016491">
    <property type="term" value="F:oxidoreductase activity"/>
    <property type="evidence" value="ECO:0007669"/>
    <property type="project" value="UniProtKB-KW"/>
</dbReference>
<evidence type="ECO:0000256" key="2">
    <source>
        <dbReference type="ARBA" id="ARBA00006046"/>
    </source>
</evidence>
<dbReference type="OrthoDB" id="9774675at2"/>
<comment type="similarity">
    <text evidence="2 5">Belongs to the carotenoid/retinoid oxidoreductase family.</text>
</comment>
<dbReference type="RefSeq" id="WP_146895886.1">
    <property type="nucleotide sequence ID" value="NZ_BJYS01000006.1"/>
</dbReference>
<dbReference type="GO" id="GO:0016117">
    <property type="term" value="P:carotenoid biosynthetic process"/>
    <property type="evidence" value="ECO:0007669"/>
    <property type="project" value="UniProtKB-KW"/>
</dbReference>
<evidence type="ECO:0000256" key="1">
    <source>
        <dbReference type="ARBA" id="ARBA00004829"/>
    </source>
</evidence>
<dbReference type="NCBIfam" id="TIGR02734">
    <property type="entry name" value="crtI_fam"/>
    <property type="match status" value="1"/>
</dbReference>
<evidence type="ECO:0000259" key="6">
    <source>
        <dbReference type="Pfam" id="PF01593"/>
    </source>
</evidence>
<comment type="caution">
    <text evidence="7">The sequence shown here is derived from an EMBL/GenBank/DDBJ whole genome shotgun (WGS) entry which is preliminary data.</text>
</comment>
<keyword evidence="8" id="KW-1185">Reference proteome</keyword>
<dbReference type="Proteomes" id="UP000321532">
    <property type="component" value="Unassembled WGS sequence"/>
</dbReference>
<organism evidence="7 8">
    <name type="scientific">Adhaeribacter aerolatus</name>
    <dbReference type="NCBI Taxonomy" id="670289"/>
    <lineage>
        <taxon>Bacteria</taxon>
        <taxon>Pseudomonadati</taxon>
        <taxon>Bacteroidota</taxon>
        <taxon>Cytophagia</taxon>
        <taxon>Cytophagales</taxon>
        <taxon>Hymenobacteraceae</taxon>
        <taxon>Adhaeribacter</taxon>
    </lineage>
</organism>
<dbReference type="InterPro" id="IPR036188">
    <property type="entry name" value="FAD/NAD-bd_sf"/>
</dbReference>
<sequence length="492" mass="55960">MAAQKNVVVIGAGFSGMAAATSLAQSGFRVTVLEKHDRPGGRARSFSAQGFTFDMGPSWYWMPDVFEKYFNKFNRTTADFYQLQRLDPSYTIIFGEDDFMPIPAQLPQLYQLFESLEPGSSARLKTFLKQAAYKYEVGINKLVYKPGRSLTEFLDWKLMLDVFRLDVFQSMHRHVRKFFRHDKIIKLMEFPVLFLGALPQNTPALYSLMNYADIALGTWYPMGGMYKIVEGMEALAKQQGVTFAYNQEVTSFETEKKNITRVITATDSFAADIVVAGADYHHVEEKLLLPAQRSYSEAYWQKRVMAPSSLIFYLGINKRVKNLQHHNLFFDEDFEPHAREIYENPKWPTNPLFYVSAPSVTDASVAPPGCENLFILIPVAPDLEDNETTREKYYDLVMQRLERLTGQAVREHVVFKRSYAHQDFISDYHAFKGNAYGLANTLMQTAILKPGLHSKKVKNLYYTGQLTVPGPGVPPSLISGQVVAHEIGLAYS</sequence>
<gene>
    <name evidence="7" type="primary">crtI</name>
    <name evidence="7" type="ORF">AAE02nite_11540</name>
</gene>
<comment type="pathway">
    <text evidence="1 5">Carotenoid biosynthesis.</text>
</comment>
<feature type="domain" description="Amine oxidase" evidence="6">
    <location>
        <begin position="14"/>
        <end position="487"/>
    </location>
</feature>
<keyword evidence="4 5" id="KW-0560">Oxidoreductase</keyword>
<evidence type="ECO:0000313" key="7">
    <source>
        <dbReference type="EMBL" id="GEO03490.1"/>
    </source>
</evidence>
<dbReference type="InterPro" id="IPR014105">
    <property type="entry name" value="Carotenoid/retinoid_OxRdtase"/>
</dbReference>
<dbReference type="AlphaFoldDB" id="A0A512AUX2"/>